<dbReference type="PANTHER" id="PTHR45011:SF1">
    <property type="entry name" value="DAP3-BINDING CELL DEATH ENHANCER 1"/>
    <property type="match status" value="1"/>
</dbReference>
<name>A0ABN9WCR0_9DINO</name>
<gene>
    <name evidence="1" type="ORF">PCOR1329_LOCUS66142</name>
</gene>
<sequence length="165" mass="17637">MPPEDVLWHEHASELSPETIGALLSGGAWSVPSVTGIQRSESSAVLPAERENGAALAPTAYSGTERLSKAEAKRLYNLGVRYLRGRGVEPDDREAASCFLRAARSGHSGAQYAFGSMLMEGRGVEADLYTAAEWFGKAGRQGHPGAAYNLATMMLNGIGVQERRD</sequence>
<reference evidence="1" key="1">
    <citation type="submission" date="2023-10" db="EMBL/GenBank/DDBJ databases">
        <authorList>
            <person name="Chen Y."/>
            <person name="Shah S."/>
            <person name="Dougan E. K."/>
            <person name="Thang M."/>
            <person name="Chan C."/>
        </authorList>
    </citation>
    <scope>NUCLEOTIDE SEQUENCE [LARGE SCALE GENOMIC DNA]</scope>
</reference>
<dbReference type="Gene3D" id="1.25.40.10">
    <property type="entry name" value="Tetratricopeptide repeat domain"/>
    <property type="match status" value="1"/>
</dbReference>
<evidence type="ECO:0000313" key="1">
    <source>
        <dbReference type="EMBL" id="CAK0884109.1"/>
    </source>
</evidence>
<dbReference type="SMART" id="SM00671">
    <property type="entry name" value="SEL1"/>
    <property type="match status" value="2"/>
</dbReference>
<dbReference type="InterPro" id="IPR006597">
    <property type="entry name" value="Sel1-like"/>
</dbReference>
<dbReference type="SUPFAM" id="SSF81901">
    <property type="entry name" value="HCP-like"/>
    <property type="match status" value="1"/>
</dbReference>
<evidence type="ECO:0000313" key="2">
    <source>
        <dbReference type="Proteomes" id="UP001189429"/>
    </source>
</evidence>
<organism evidence="1 2">
    <name type="scientific">Prorocentrum cordatum</name>
    <dbReference type="NCBI Taxonomy" id="2364126"/>
    <lineage>
        <taxon>Eukaryota</taxon>
        <taxon>Sar</taxon>
        <taxon>Alveolata</taxon>
        <taxon>Dinophyceae</taxon>
        <taxon>Prorocentrales</taxon>
        <taxon>Prorocentraceae</taxon>
        <taxon>Prorocentrum</taxon>
    </lineage>
</organism>
<dbReference type="Proteomes" id="UP001189429">
    <property type="component" value="Unassembled WGS sequence"/>
</dbReference>
<dbReference type="EMBL" id="CAUYUJ010018504">
    <property type="protein sequence ID" value="CAK0884109.1"/>
    <property type="molecule type" value="Genomic_DNA"/>
</dbReference>
<protein>
    <recommendedName>
        <fullName evidence="3">Sel1 repeat family protein</fullName>
    </recommendedName>
</protein>
<comment type="caution">
    <text evidence="1">The sequence shown here is derived from an EMBL/GenBank/DDBJ whole genome shotgun (WGS) entry which is preliminary data.</text>
</comment>
<dbReference type="PANTHER" id="PTHR45011">
    <property type="entry name" value="DAP3-BINDING CELL DEATH ENHANCER 1"/>
    <property type="match status" value="1"/>
</dbReference>
<dbReference type="InterPro" id="IPR052748">
    <property type="entry name" value="ISR_Activator"/>
</dbReference>
<evidence type="ECO:0008006" key="3">
    <source>
        <dbReference type="Google" id="ProtNLM"/>
    </source>
</evidence>
<accession>A0ABN9WCR0</accession>
<proteinExistence type="predicted"/>
<keyword evidence="2" id="KW-1185">Reference proteome</keyword>
<dbReference type="Pfam" id="PF08238">
    <property type="entry name" value="Sel1"/>
    <property type="match status" value="3"/>
</dbReference>
<dbReference type="InterPro" id="IPR011990">
    <property type="entry name" value="TPR-like_helical_dom_sf"/>
</dbReference>